<dbReference type="RefSeq" id="WP_101823263.1">
    <property type="nucleotide sequence ID" value="NZ_PJZH01000003.1"/>
</dbReference>
<gene>
    <name evidence="1" type="ORF">CYR32_05055</name>
</gene>
<dbReference type="Gene3D" id="2.60.120.370">
    <property type="entry name" value="YhcH/YjgK/YiaL"/>
    <property type="match status" value="1"/>
</dbReference>
<comment type="caution">
    <text evidence="1">The sequence shown here is derived from an EMBL/GenBank/DDBJ whole genome shotgun (WGS) entry which is preliminary data.</text>
</comment>
<dbReference type="InterPro" id="IPR037012">
    <property type="entry name" value="NanQ/TabA/YiaL_sf"/>
</dbReference>
<organism evidence="1 2">
    <name type="scientific">Chimaeribacter coloradensis</name>
    <dbReference type="NCBI Taxonomy" id="2060068"/>
    <lineage>
        <taxon>Bacteria</taxon>
        <taxon>Pseudomonadati</taxon>
        <taxon>Pseudomonadota</taxon>
        <taxon>Gammaproteobacteria</taxon>
        <taxon>Enterobacterales</taxon>
        <taxon>Yersiniaceae</taxon>
        <taxon>Chimaeribacter</taxon>
    </lineage>
</organism>
<evidence type="ECO:0000313" key="2">
    <source>
        <dbReference type="Proteomes" id="UP000234503"/>
    </source>
</evidence>
<dbReference type="Proteomes" id="UP000234503">
    <property type="component" value="Unassembled WGS sequence"/>
</dbReference>
<keyword evidence="2" id="KW-1185">Reference proteome</keyword>
<proteinExistence type="predicted"/>
<dbReference type="PANTHER" id="PTHR34986">
    <property type="entry name" value="EVOLVED BETA-GALACTOSIDASE SUBUNIT BETA"/>
    <property type="match status" value="1"/>
</dbReference>
<dbReference type="PANTHER" id="PTHR34986:SF4">
    <property type="entry name" value="EVOLVED BETA-GALACTOSIDASE SUBUNIT BETA-RELATED"/>
    <property type="match status" value="1"/>
</dbReference>
<sequence>MITGNIHSLALLPYLPAPLCAAIDYVKQQINDDTPTGKHSICGSDVFVLISEDTTEPTAQRRAEYHAEYLDIQIVLRGQEGMTFSTRPAGTPETDWLADKDIAFLPKGEQERTVVLQQGDFVVFYPGEVHKPLCAVGEAAPVRKAVIKMRVSAL</sequence>
<dbReference type="GO" id="GO:0044010">
    <property type="term" value="P:single-species biofilm formation"/>
    <property type="evidence" value="ECO:0007669"/>
    <property type="project" value="TreeGrafter"/>
</dbReference>
<dbReference type="NCBIfam" id="TIGR00022">
    <property type="entry name" value="YhcH/YjgK/YiaL family protein"/>
    <property type="match status" value="1"/>
</dbReference>
<dbReference type="EMBL" id="PJZH01000003">
    <property type="protein sequence ID" value="PLR38370.1"/>
    <property type="molecule type" value="Genomic_DNA"/>
</dbReference>
<dbReference type="GO" id="GO:0005829">
    <property type="term" value="C:cytosol"/>
    <property type="evidence" value="ECO:0007669"/>
    <property type="project" value="TreeGrafter"/>
</dbReference>
<dbReference type="OrthoDB" id="6196468at2"/>
<protein>
    <submittedName>
        <fullName evidence="1">YhcH/YjgK/YiaL family protein</fullName>
    </submittedName>
</protein>
<evidence type="ECO:0000313" key="1">
    <source>
        <dbReference type="EMBL" id="PLR38370.1"/>
    </source>
</evidence>
<dbReference type="AlphaFoldDB" id="A0A2N5E8Y7"/>
<name>A0A2N5E8Y7_9GAMM</name>
<dbReference type="InterPro" id="IPR004375">
    <property type="entry name" value="NanQ/TabA/YiaL"/>
</dbReference>
<reference evidence="1 2" key="1">
    <citation type="submission" date="2017-12" db="EMBL/GenBank/DDBJ databases">
        <title>Characterization of six clinical isolates of Enterochimera gen. nov., a novel genus of the Yersiniaciae family and the three species Enterochimera arupensis sp. nov., Enterochimera coloradensis sp. nov, and Enterochimera californica sp. nov.</title>
        <authorList>
            <person name="Rossi A."/>
            <person name="Fisher M."/>
        </authorList>
    </citation>
    <scope>NUCLEOTIDE SEQUENCE [LARGE SCALE GENOMIC DNA]</scope>
    <source>
        <strain evidence="2">2016-Iso4</strain>
    </source>
</reference>
<accession>A0A2N5E8Y7</accession>
<dbReference type="SUPFAM" id="SSF51197">
    <property type="entry name" value="Clavaminate synthase-like"/>
    <property type="match status" value="1"/>
</dbReference>
<dbReference type="Pfam" id="PF04074">
    <property type="entry name" value="DUF386"/>
    <property type="match status" value="1"/>
</dbReference>